<reference evidence="3 4" key="1">
    <citation type="submission" date="2020-10" db="EMBL/GenBank/DDBJ databases">
        <title>Sequencing the genomes of 1000 actinobacteria strains.</title>
        <authorList>
            <person name="Klenk H.-P."/>
        </authorList>
    </citation>
    <scope>NUCLEOTIDE SEQUENCE [LARGE SCALE GENOMIC DNA]</scope>
    <source>
        <strain evidence="3 4">DSM 46744</strain>
    </source>
</reference>
<dbReference type="Proteomes" id="UP000627838">
    <property type="component" value="Unassembled WGS sequence"/>
</dbReference>
<feature type="transmembrane region" description="Helical" evidence="2">
    <location>
        <begin position="36"/>
        <end position="56"/>
    </location>
</feature>
<protein>
    <submittedName>
        <fullName evidence="3">Multisubunit Na+/H+ antiporter MnhG subunit</fullName>
    </submittedName>
</protein>
<dbReference type="RefSeq" id="WP_192762394.1">
    <property type="nucleotide sequence ID" value="NZ_JADBDZ010000001.1"/>
</dbReference>
<gene>
    <name evidence="3" type="ORF">H4W34_006183</name>
</gene>
<keyword evidence="2" id="KW-0472">Membrane</keyword>
<name>A0ABR9K0J7_9ACTN</name>
<dbReference type="InterPro" id="IPR005133">
    <property type="entry name" value="PhaG_MnhG_YufB"/>
</dbReference>
<sequence length="113" mass="11043">MTLTALAIALVWAGTAVAVLSALRLAATGDAAARLHASAPVTVAAVPLLIAGLALLPWSSWHDVAKLAVIAVLLAGSGPAAMIIAGQAVRGPAEPPPPGRDGTGTARDAGDAR</sequence>
<feature type="region of interest" description="Disordered" evidence="1">
    <location>
        <begin position="88"/>
        <end position="113"/>
    </location>
</feature>
<feature type="transmembrane region" description="Helical" evidence="2">
    <location>
        <begin position="68"/>
        <end position="89"/>
    </location>
</feature>
<organism evidence="3 4">
    <name type="scientific">Actinomadura algeriensis</name>
    <dbReference type="NCBI Taxonomy" id="1679523"/>
    <lineage>
        <taxon>Bacteria</taxon>
        <taxon>Bacillati</taxon>
        <taxon>Actinomycetota</taxon>
        <taxon>Actinomycetes</taxon>
        <taxon>Streptosporangiales</taxon>
        <taxon>Thermomonosporaceae</taxon>
        <taxon>Actinomadura</taxon>
    </lineage>
</organism>
<dbReference type="EMBL" id="JADBDZ010000001">
    <property type="protein sequence ID" value="MBE1536350.1"/>
    <property type="molecule type" value="Genomic_DNA"/>
</dbReference>
<comment type="caution">
    <text evidence="3">The sequence shown here is derived from an EMBL/GenBank/DDBJ whole genome shotgun (WGS) entry which is preliminary data.</text>
</comment>
<evidence type="ECO:0000256" key="1">
    <source>
        <dbReference type="SAM" id="MobiDB-lite"/>
    </source>
</evidence>
<keyword evidence="2" id="KW-0812">Transmembrane</keyword>
<evidence type="ECO:0000313" key="4">
    <source>
        <dbReference type="Proteomes" id="UP000627838"/>
    </source>
</evidence>
<keyword evidence="4" id="KW-1185">Reference proteome</keyword>
<evidence type="ECO:0000256" key="2">
    <source>
        <dbReference type="SAM" id="Phobius"/>
    </source>
</evidence>
<dbReference type="Pfam" id="PF03334">
    <property type="entry name" value="PhaG_MnhG_YufB"/>
    <property type="match status" value="1"/>
</dbReference>
<keyword evidence="2" id="KW-1133">Transmembrane helix</keyword>
<proteinExistence type="predicted"/>
<accession>A0ABR9K0J7</accession>
<evidence type="ECO:0000313" key="3">
    <source>
        <dbReference type="EMBL" id="MBE1536350.1"/>
    </source>
</evidence>